<evidence type="ECO:0008006" key="5">
    <source>
        <dbReference type="Google" id="ProtNLM"/>
    </source>
</evidence>
<feature type="region of interest" description="Disordered" evidence="1">
    <location>
        <begin position="26"/>
        <end position="97"/>
    </location>
</feature>
<evidence type="ECO:0000256" key="2">
    <source>
        <dbReference type="SAM" id="SignalP"/>
    </source>
</evidence>
<proteinExistence type="predicted"/>
<sequence>MLPRIVRLLPSTAALAAVLVTVSACSSSTSGTTTTTPSASSPSSSVPASPTPSAATILGADGGPVVPSPGSGTLGPGFVTPTAPPPPGGTMTPSPGSWSGVTVPAGYRVALIATDDSVAARHLRSAAEAWAAAHEVHVTVVPAHDPAAYLAAIQNAIDLHPDLVVSAGDPLADPLSVVTASWPDQEFLLLGAELAEPTFNVTSAVWKGTTARGGGSGTGNAWRYDPSTFTVERARRALDAGVAAVLRGYAGFVVRVD</sequence>
<dbReference type="Gene3D" id="3.40.50.2300">
    <property type="match status" value="1"/>
</dbReference>
<dbReference type="Proteomes" id="UP001499882">
    <property type="component" value="Unassembled WGS sequence"/>
</dbReference>
<feature type="signal peptide" evidence="2">
    <location>
        <begin position="1"/>
        <end position="16"/>
    </location>
</feature>
<evidence type="ECO:0000313" key="3">
    <source>
        <dbReference type="EMBL" id="GAA4739851.1"/>
    </source>
</evidence>
<protein>
    <recommendedName>
        <fullName evidence="5">BMP family ABC transporter substrate-binding protein</fullName>
    </recommendedName>
</protein>
<keyword evidence="2" id="KW-0732">Signal</keyword>
<name>A0ABP8YYH5_9ACTN</name>
<dbReference type="PROSITE" id="PS51257">
    <property type="entry name" value="PROKAR_LIPOPROTEIN"/>
    <property type="match status" value="1"/>
</dbReference>
<evidence type="ECO:0000256" key="1">
    <source>
        <dbReference type="SAM" id="MobiDB-lite"/>
    </source>
</evidence>
<evidence type="ECO:0000313" key="4">
    <source>
        <dbReference type="Proteomes" id="UP001499882"/>
    </source>
</evidence>
<gene>
    <name evidence="3" type="ORF">GCM10023350_25290</name>
</gene>
<accession>A0ABP8YYH5</accession>
<feature type="compositionally biased region" description="Low complexity" evidence="1">
    <location>
        <begin position="63"/>
        <end position="81"/>
    </location>
</feature>
<keyword evidence="4" id="KW-1185">Reference proteome</keyword>
<reference evidence="4" key="1">
    <citation type="journal article" date="2019" name="Int. J. Syst. Evol. Microbiol.">
        <title>The Global Catalogue of Microorganisms (GCM) 10K type strain sequencing project: providing services to taxonomists for standard genome sequencing and annotation.</title>
        <authorList>
            <consortium name="The Broad Institute Genomics Platform"/>
            <consortium name="The Broad Institute Genome Sequencing Center for Infectious Disease"/>
            <person name="Wu L."/>
            <person name="Ma J."/>
        </authorList>
    </citation>
    <scope>NUCLEOTIDE SEQUENCE [LARGE SCALE GENOMIC DNA]</scope>
    <source>
        <strain evidence="4">JCM 18532</strain>
    </source>
</reference>
<feature type="chain" id="PRO_5047516689" description="BMP family ABC transporter substrate-binding protein" evidence="2">
    <location>
        <begin position="17"/>
        <end position="257"/>
    </location>
</feature>
<dbReference type="RefSeq" id="WP_345527142.1">
    <property type="nucleotide sequence ID" value="NZ_BAABKN010000015.1"/>
</dbReference>
<dbReference type="EMBL" id="BAABKN010000015">
    <property type="protein sequence ID" value="GAA4739851.1"/>
    <property type="molecule type" value="Genomic_DNA"/>
</dbReference>
<comment type="caution">
    <text evidence="3">The sequence shown here is derived from an EMBL/GenBank/DDBJ whole genome shotgun (WGS) entry which is preliminary data.</text>
</comment>
<feature type="compositionally biased region" description="Low complexity" evidence="1">
    <location>
        <begin position="26"/>
        <end position="56"/>
    </location>
</feature>
<organism evidence="3 4">
    <name type="scientific">Nocardioides endophyticus</name>
    <dbReference type="NCBI Taxonomy" id="1353775"/>
    <lineage>
        <taxon>Bacteria</taxon>
        <taxon>Bacillati</taxon>
        <taxon>Actinomycetota</taxon>
        <taxon>Actinomycetes</taxon>
        <taxon>Propionibacteriales</taxon>
        <taxon>Nocardioidaceae</taxon>
        <taxon>Nocardioides</taxon>
    </lineage>
</organism>